<evidence type="ECO:0000256" key="2">
    <source>
        <dbReference type="ARBA" id="ARBA00007532"/>
    </source>
</evidence>
<dbReference type="GO" id="GO:0004148">
    <property type="term" value="F:dihydrolipoyl dehydrogenase (NADH) activity"/>
    <property type="evidence" value="ECO:0007669"/>
    <property type="project" value="UniProtKB-EC"/>
</dbReference>
<dbReference type="PRINTS" id="PR00368">
    <property type="entry name" value="FADPNR"/>
</dbReference>
<dbReference type="NCBIfam" id="TIGR01350">
    <property type="entry name" value="lipoamide_DH"/>
    <property type="match status" value="1"/>
</dbReference>
<evidence type="ECO:0000256" key="8">
    <source>
        <dbReference type="ARBA" id="ARBA00023002"/>
    </source>
</evidence>
<keyword evidence="10" id="KW-1015">Disulfide bond</keyword>
<evidence type="ECO:0000256" key="14">
    <source>
        <dbReference type="PIRSR" id="PIRSR000350-3"/>
    </source>
</evidence>
<comment type="subcellular location">
    <subcellularLocation>
        <location evidence="1">Cytoplasm</location>
    </subcellularLocation>
</comment>
<feature type="binding site" evidence="14">
    <location>
        <position position="114"/>
    </location>
    <ligand>
        <name>FAD</name>
        <dbReference type="ChEBI" id="CHEBI:57692"/>
    </ligand>
</feature>
<dbReference type="GO" id="GO:0006103">
    <property type="term" value="P:2-oxoglutarate metabolic process"/>
    <property type="evidence" value="ECO:0007669"/>
    <property type="project" value="TreeGrafter"/>
</dbReference>
<dbReference type="GO" id="GO:0005737">
    <property type="term" value="C:cytoplasm"/>
    <property type="evidence" value="ECO:0007669"/>
    <property type="project" value="UniProtKB-SubCell"/>
</dbReference>
<feature type="disulfide bond" description="Redox-active" evidence="15">
    <location>
        <begin position="42"/>
        <end position="47"/>
    </location>
</feature>
<feature type="active site" description="Proton acceptor" evidence="13">
    <location>
        <position position="439"/>
    </location>
</feature>
<evidence type="ECO:0000256" key="10">
    <source>
        <dbReference type="ARBA" id="ARBA00023157"/>
    </source>
</evidence>
<dbReference type="Pfam" id="PF07992">
    <property type="entry name" value="Pyr_redox_2"/>
    <property type="match status" value="1"/>
</dbReference>
<keyword evidence="5" id="KW-0963">Cytoplasm</keyword>
<evidence type="ECO:0000256" key="13">
    <source>
        <dbReference type="PIRSR" id="PIRSR000350-2"/>
    </source>
</evidence>
<dbReference type="PIRSF" id="PIRSF000350">
    <property type="entry name" value="Mercury_reductase_MerA"/>
    <property type="match status" value="1"/>
</dbReference>
<evidence type="ECO:0000256" key="3">
    <source>
        <dbReference type="ARBA" id="ARBA00012608"/>
    </source>
</evidence>
<dbReference type="PANTHER" id="PTHR22912:SF217">
    <property type="entry name" value="DIHYDROLIPOYL DEHYDROGENASE"/>
    <property type="match status" value="1"/>
</dbReference>
<comment type="catalytic activity">
    <reaction evidence="12 16">
        <text>N(6)-[(R)-dihydrolipoyl]-L-lysyl-[protein] + NAD(+) = N(6)-[(R)-lipoyl]-L-lysyl-[protein] + NADH + H(+)</text>
        <dbReference type="Rhea" id="RHEA:15045"/>
        <dbReference type="Rhea" id="RHEA-COMP:10474"/>
        <dbReference type="Rhea" id="RHEA-COMP:10475"/>
        <dbReference type="ChEBI" id="CHEBI:15378"/>
        <dbReference type="ChEBI" id="CHEBI:57540"/>
        <dbReference type="ChEBI" id="CHEBI:57945"/>
        <dbReference type="ChEBI" id="CHEBI:83099"/>
        <dbReference type="ChEBI" id="CHEBI:83100"/>
        <dbReference type="EC" id="1.8.1.4"/>
    </reaction>
</comment>
<dbReference type="AlphaFoldDB" id="D5UY15"/>
<evidence type="ECO:0000256" key="1">
    <source>
        <dbReference type="ARBA" id="ARBA00004496"/>
    </source>
</evidence>
<evidence type="ECO:0000313" key="19">
    <source>
        <dbReference type="EMBL" id="ADG80252.1"/>
    </source>
</evidence>
<accession>D5UY15</accession>
<evidence type="ECO:0000259" key="17">
    <source>
        <dbReference type="Pfam" id="PF02852"/>
    </source>
</evidence>
<dbReference type="PANTHER" id="PTHR22912">
    <property type="entry name" value="DISULFIDE OXIDOREDUCTASE"/>
    <property type="match status" value="1"/>
</dbReference>
<keyword evidence="20" id="KW-1185">Reference proteome</keyword>
<evidence type="ECO:0000256" key="16">
    <source>
        <dbReference type="RuleBase" id="RU003692"/>
    </source>
</evidence>
<dbReference type="InterPro" id="IPR001100">
    <property type="entry name" value="Pyr_nuc-diS_OxRdtase"/>
</dbReference>
<dbReference type="HOGENOM" id="CLU_016755_0_2_11"/>
<name>D5UY15_TSUPD</name>
<dbReference type="Pfam" id="PF02852">
    <property type="entry name" value="Pyr_redox_dim"/>
    <property type="match status" value="1"/>
</dbReference>
<sequence length="460" mass="48989">MADHFDTVVLGAGPGGYVAAIRAAQLGQKVAVIEEKYWGGVCLNVGCIPSKALLKNAELAHTFTHKAQLFGISGDVSFDFGAAFDRSRKVSEGIVKGVHFLMKKNKITEINGYGTFVDAKTIQVGDQTVTGDNIIIDTGSTVRLLPGVTLSDNVVTYEEQILTRDLPESIAIVGAGAIGMEFAYVLKNYGVDVTIIEFLDRALPNEDADVSKEIAKQYKKLGVNILTSTKVESVDDQGSQVVVKYTGPKGPGEITVSKVLMSIGFAPRVEGFGLEKTGVALTERGAIAIDDYMRTNVPGVYAIGDVTAKLQLAHVAEAQGVVAAETIAGAETQTLGDYRMMPRATFCQPQVASFGLTEQQAKDEGYDVKTATFPYSANGKAQGLGDAVGFVKLVSDAKYGELLGGHLIGPDVSELLPELTLAQKWDLTVNELARNVHTHPTLSEALQESIHGLAGHMINL</sequence>
<feature type="binding site" evidence="14">
    <location>
        <begin position="138"/>
        <end position="140"/>
    </location>
    <ligand>
        <name>FAD</name>
        <dbReference type="ChEBI" id="CHEBI:57692"/>
    </ligand>
</feature>
<organism evidence="19 20">
    <name type="scientific">Tsukamurella paurometabola (strain ATCC 8368 / DSM 20162 / CCUG 35730 / CIP 100753 / JCM 10117 / KCTC 9821 / NBRC 16120 / NCIMB 702349 / NCTC 13040)</name>
    <name type="common">Corynebacterium paurometabolum</name>
    <dbReference type="NCBI Taxonomy" id="521096"/>
    <lineage>
        <taxon>Bacteria</taxon>
        <taxon>Bacillati</taxon>
        <taxon>Actinomycetota</taxon>
        <taxon>Actinomycetes</taxon>
        <taxon>Mycobacteriales</taxon>
        <taxon>Tsukamurellaceae</taxon>
        <taxon>Tsukamurella</taxon>
    </lineage>
</organism>
<comment type="miscellaneous">
    <text evidence="16">The active site is a redox-active disulfide bond.</text>
</comment>
<gene>
    <name evidence="19" type="ordered locus">Tpau_3674</name>
</gene>
<evidence type="ECO:0000256" key="15">
    <source>
        <dbReference type="PIRSR" id="PIRSR000350-4"/>
    </source>
</evidence>
<dbReference type="PRINTS" id="PR00411">
    <property type="entry name" value="PNDRDTASEI"/>
</dbReference>
<feature type="domain" description="Pyridine nucleotide-disulphide oxidoreductase dimerisation" evidence="17">
    <location>
        <begin position="341"/>
        <end position="449"/>
    </location>
</feature>
<feature type="binding site" evidence="14">
    <location>
        <begin position="174"/>
        <end position="181"/>
    </location>
    <ligand>
        <name>NAD(+)</name>
        <dbReference type="ChEBI" id="CHEBI:57540"/>
    </ligand>
</feature>
<evidence type="ECO:0000256" key="5">
    <source>
        <dbReference type="ARBA" id="ARBA00022490"/>
    </source>
</evidence>
<keyword evidence="7 14" id="KW-0274">FAD</keyword>
<dbReference type="KEGG" id="tpr:Tpau_3674"/>
<keyword evidence="8 16" id="KW-0560">Oxidoreductase</keyword>
<feature type="binding site" evidence="14">
    <location>
        <position position="197"/>
    </location>
    <ligand>
        <name>NAD(+)</name>
        <dbReference type="ChEBI" id="CHEBI:57540"/>
    </ligand>
</feature>
<evidence type="ECO:0000313" key="20">
    <source>
        <dbReference type="Proteomes" id="UP000001213"/>
    </source>
</evidence>
<dbReference type="InterPro" id="IPR050151">
    <property type="entry name" value="Class-I_Pyr_Nuc-Dis_Oxidored"/>
</dbReference>
<dbReference type="Gene3D" id="3.30.390.30">
    <property type="match status" value="1"/>
</dbReference>
<dbReference type="eggNOG" id="COG1249">
    <property type="taxonomic scope" value="Bacteria"/>
</dbReference>
<evidence type="ECO:0000256" key="6">
    <source>
        <dbReference type="ARBA" id="ARBA00022630"/>
    </source>
</evidence>
<dbReference type="InterPro" id="IPR023753">
    <property type="entry name" value="FAD/NAD-binding_dom"/>
</dbReference>
<dbReference type="SUPFAM" id="SSF51905">
    <property type="entry name" value="FAD/NAD(P)-binding domain"/>
    <property type="match status" value="1"/>
</dbReference>
<evidence type="ECO:0000256" key="9">
    <source>
        <dbReference type="ARBA" id="ARBA00023027"/>
    </source>
</evidence>
<keyword evidence="11 16" id="KW-0676">Redox-active center</keyword>
<keyword evidence="14" id="KW-0547">Nucleotide-binding</keyword>
<comment type="cofactor">
    <cofactor evidence="14 16">
        <name>FAD</name>
        <dbReference type="ChEBI" id="CHEBI:57692"/>
    </cofactor>
    <text evidence="14 16">Binds 1 FAD per subunit.</text>
</comment>
<dbReference type="InterPro" id="IPR036188">
    <property type="entry name" value="FAD/NAD-bd_sf"/>
</dbReference>
<dbReference type="STRING" id="521096.Tpau_3674"/>
<dbReference type="InterPro" id="IPR006258">
    <property type="entry name" value="Lipoamide_DH"/>
</dbReference>
<dbReference type="FunFam" id="3.30.390.30:FF:000001">
    <property type="entry name" value="Dihydrolipoyl dehydrogenase"/>
    <property type="match status" value="1"/>
</dbReference>
<dbReference type="PROSITE" id="PS00076">
    <property type="entry name" value="PYRIDINE_REDOX_1"/>
    <property type="match status" value="1"/>
</dbReference>
<evidence type="ECO:0000256" key="11">
    <source>
        <dbReference type="ARBA" id="ARBA00023284"/>
    </source>
</evidence>
<dbReference type="RefSeq" id="WP_013128248.1">
    <property type="nucleotide sequence ID" value="NC_014158.1"/>
</dbReference>
<protein>
    <recommendedName>
        <fullName evidence="4 16">Dihydrolipoyl dehydrogenase</fullName>
        <ecNumber evidence="3 16">1.8.1.4</ecNumber>
    </recommendedName>
</protein>
<dbReference type="InterPro" id="IPR004099">
    <property type="entry name" value="Pyr_nucl-diS_OxRdtase_dimer"/>
</dbReference>
<feature type="domain" description="FAD/NAD(P)-binding" evidence="18">
    <location>
        <begin position="5"/>
        <end position="320"/>
    </location>
</feature>
<feature type="binding site" evidence="14">
    <location>
        <position position="51"/>
    </location>
    <ligand>
        <name>FAD</name>
        <dbReference type="ChEBI" id="CHEBI:57692"/>
    </ligand>
</feature>
<dbReference type="EC" id="1.8.1.4" evidence="3 16"/>
<evidence type="ECO:0000256" key="12">
    <source>
        <dbReference type="ARBA" id="ARBA00049187"/>
    </source>
</evidence>
<evidence type="ECO:0000259" key="18">
    <source>
        <dbReference type="Pfam" id="PF07992"/>
    </source>
</evidence>
<feature type="binding site" evidence="14">
    <location>
        <position position="305"/>
    </location>
    <ligand>
        <name>NAD(+)</name>
        <dbReference type="ChEBI" id="CHEBI:57540"/>
    </ligand>
</feature>
<feature type="binding site" evidence="14">
    <location>
        <position position="264"/>
    </location>
    <ligand>
        <name>NAD(+)</name>
        <dbReference type="ChEBI" id="CHEBI:57540"/>
    </ligand>
</feature>
<reference evidence="20" key="1">
    <citation type="submission" date="2010-03" db="EMBL/GenBank/DDBJ databases">
        <title>The complete chromosome of Tsukamurella paurometabola DSM 20162.</title>
        <authorList>
            <consortium name="US DOE Joint Genome Institute (JGI-PGF)"/>
            <person name="Lucas S."/>
            <person name="Copeland A."/>
            <person name="Lapidus A."/>
            <person name="Glavina del Rio T."/>
            <person name="Dalin E."/>
            <person name="Tice H."/>
            <person name="Bruce D."/>
            <person name="Goodwin L."/>
            <person name="Pitluck S."/>
            <person name="Kyrpides N."/>
            <person name="Mavromatis K."/>
            <person name="Ivanova N."/>
            <person name="Mikhailova N."/>
            <person name="Munk A.C."/>
            <person name="Brettin T."/>
            <person name="Detter J.C."/>
            <person name="Tapia R."/>
            <person name="Han C."/>
            <person name="Larimer F."/>
            <person name="Land M."/>
            <person name="Hauser L."/>
            <person name="Markowitz V."/>
            <person name="Cheng J.-F."/>
            <person name="Hugenholtz P."/>
            <person name="Woyke T."/>
            <person name="Wu D."/>
            <person name="Jando M."/>
            <person name="Brambilla E."/>
            <person name="Klenk H.-P."/>
            <person name="Eisen J.A."/>
        </authorList>
    </citation>
    <scope>NUCLEOTIDE SEQUENCE [LARGE SCALE GENOMIC DNA]</scope>
    <source>
        <strain evidence="20">ATCC 8368 / DSM 20162 / CCUG 35730 / CIP 100753 / JCM 10117 / KCTC 9821 / NBRC 16120 / NCIMB 702349 / NCTC 13040</strain>
    </source>
</reference>
<dbReference type="Gene3D" id="3.50.50.60">
    <property type="entry name" value="FAD/NAD(P)-binding domain"/>
    <property type="match status" value="2"/>
</dbReference>
<dbReference type="EMBL" id="CP001966">
    <property type="protein sequence ID" value="ADG80252.1"/>
    <property type="molecule type" value="Genomic_DNA"/>
</dbReference>
<dbReference type="SUPFAM" id="SSF55424">
    <property type="entry name" value="FAD/NAD-linked reductases, dimerisation (C-terminal) domain"/>
    <property type="match status" value="1"/>
</dbReference>
<reference evidence="19 20" key="2">
    <citation type="journal article" date="2011" name="Stand. Genomic Sci.">
        <title>Complete genome sequence of Tsukamurella paurometabola type strain (no. 33).</title>
        <authorList>
            <person name="Munk A.C."/>
            <person name="Lapidus A."/>
            <person name="Lucas S."/>
            <person name="Nolan M."/>
            <person name="Tice H."/>
            <person name="Cheng J.F."/>
            <person name="Del Rio T.G."/>
            <person name="Goodwin L."/>
            <person name="Pitluck S."/>
            <person name="Liolios K."/>
            <person name="Huntemann M."/>
            <person name="Ivanova N."/>
            <person name="Mavromatis K."/>
            <person name="Mikhailova N."/>
            <person name="Pati A."/>
            <person name="Chen A."/>
            <person name="Palaniappan K."/>
            <person name="Tapia R."/>
            <person name="Han C."/>
            <person name="Land M."/>
            <person name="Hauser L."/>
            <person name="Chang Y.J."/>
            <person name="Jeffries C.D."/>
            <person name="Brettin T."/>
            <person name="Yasawong M."/>
            <person name="Brambilla E.M."/>
            <person name="Rohde M."/>
            <person name="Sikorski J."/>
            <person name="Goker M."/>
            <person name="Detter J.C."/>
            <person name="Woyke T."/>
            <person name="Bristow J."/>
            <person name="Eisen J.A."/>
            <person name="Markowitz V."/>
            <person name="Hugenholtz P."/>
            <person name="Kyrpides N.C."/>
            <person name="Klenk H.P."/>
        </authorList>
    </citation>
    <scope>NUCLEOTIDE SEQUENCE [LARGE SCALE GENOMIC DNA]</scope>
    <source>
        <strain evidence="20">ATCC 8368 / DSM 20162 / CCUG 35730 / CIP 100753 / JCM 10117 / KCTC 9821 / NBRC 16120 / NCIMB 702349 / NCTC 13040</strain>
    </source>
</reference>
<evidence type="ECO:0000256" key="7">
    <source>
        <dbReference type="ARBA" id="ARBA00022827"/>
    </source>
</evidence>
<dbReference type="GO" id="GO:0050660">
    <property type="term" value="F:flavin adenine dinucleotide binding"/>
    <property type="evidence" value="ECO:0007669"/>
    <property type="project" value="InterPro"/>
</dbReference>
<keyword evidence="9 14" id="KW-0520">NAD</keyword>
<dbReference type="InterPro" id="IPR012999">
    <property type="entry name" value="Pyr_OxRdtase_I_AS"/>
</dbReference>
<dbReference type="InterPro" id="IPR016156">
    <property type="entry name" value="FAD/NAD-linked_Rdtase_dimer_sf"/>
</dbReference>
<proteinExistence type="inferred from homology"/>
<dbReference type="Proteomes" id="UP000001213">
    <property type="component" value="Chromosome"/>
</dbReference>
<evidence type="ECO:0000256" key="4">
    <source>
        <dbReference type="ARBA" id="ARBA00016961"/>
    </source>
</evidence>
<keyword evidence="6 16" id="KW-0285">Flavoprotein</keyword>
<comment type="similarity">
    <text evidence="2 16">Belongs to the class-I pyridine nucleotide-disulfide oxidoreductase family.</text>
</comment>